<proteinExistence type="predicted"/>
<accession>A0A5E6TF95</accession>
<protein>
    <submittedName>
        <fullName evidence="3">Protein GltF</fullName>
    </submittedName>
</protein>
<dbReference type="EMBL" id="OZ024668">
    <property type="protein sequence ID" value="CAK9890625.1"/>
    <property type="molecule type" value="Genomic_DNA"/>
</dbReference>
<dbReference type="Proteomes" id="UP000326595">
    <property type="component" value="Chromosome"/>
</dbReference>
<keyword evidence="1" id="KW-0732">Signal</keyword>
<evidence type="ECO:0000313" key="4">
    <source>
        <dbReference type="Proteomes" id="UP000326595"/>
    </source>
</evidence>
<dbReference type="EMBL" id="CABVHG010000015">
    <property type="protein sequence ID" value="VVM91891.1"/>
    <property type="molecule type" value="Genomic_DNA"/>
</dbReference>
<evidence type="ECO:0000256" key="1">
    <source>
        <dbReference type="SAM" id="SignalP"/>
    </source>
</evidence>
<organism evidence="3">
    <name type="scientific">Pseudomonas fluorescens</name>
    <dbReference type="NCBI Taxonomy" id="294"/>
    <lineage>
        <taxon>Bacteria</taxon>
        <taxon>Pseudomonadati</taxon>
        <taxon>Pseudomonadota</taxon>
        <taxon>Gammaproteobacteria</taxon>
        <taxon>Pseudomonadales</taxon>
        <taxon>Pseudomonadaceae</taxon>
        <taxon>Pseudomonas</taxon>
    </lineage>
</organism>
<dbReference type="AlphaFoldDB" id="A0A5E6TF95"/>
<dbReference type="InterPro" id="IPR010546">
    <property type="entry name" value="DUF1120"/>
</dbReference>
<reference evidence="2 4" key="2">
    <citation type="submission" date="2024-03" db="EMBL/GenBank/DDBJ databases">
        <authorList>
            <person name="Alaster D. Moffat"/>
            <person name="Govind Chandra"/>
            <person name="Andrew W. Truman"/>
        </authorList>
    </citation>
    <scope>NUCLEOTIDE SEQUENCE [LARGE SCALE GENOMIC DNA]</scope>
    <source>
        <strain evidence="2">PS652</strain>
    </source>
</reference>
<name>A0A5E6TF95_PSEFL</name>
<reference evidence="3" key="1">
    <citation type="submission" date="2019-09" db="EMBL/GenBank/DDBJ databases">
        <authorList>
            <person name="Chandra G."/>
            <person name="Truman W A."/>
        </authorList>
    </citation>
    <scope>NUCLEOTIDE SEQUENCE [LARGE SCALE GENOMIC DNA]</scope>
    <source>
        <strain evidence="3">PS652</strain>
    </source>
</reference>
<sequence precursor="true">MSKKRLCTLTALLTFVSAGANASSTDVSLTGMITPTACIPTLSAGGRVDFGDIKIADLPIEPGMPNHSLLPQRSLTLQVSCGAPTALALVATGNRRDSSSTGDPWSFGLGNAPSGDTIGHYTAGWVGSAVTLDNLPAETLYSADRGATWERLSAALLEHLGDSPNVLLGFATRGQATPTPAQLLTLGLAVNGWVRNDVEHIDQALMDGSLTVEVRYL</sequence>
<feature type="signal peptide" evidence="1">
    <location>
        <begin position="1"/>
        <end position="22"/>
    </location>
</feature>
<gene>
    <name evidence="3" type="primary">gltF_1</name>
    <name evidence="2" type="synonym">gltF_3</name>
    <name evidence="3" type="ORF">PS652_02835</name>
    <name evidence="2" type="ORF">PS652_03474</name>
</gene>
<dbReference type="Pfam" id="PF06551">
    <property type="entry name" value="DUF1120"/>
    <property type="match status" value="1"/>
</dbReference>
<evidence type="ECO:0000313" key="2">
    <source>
        <dbReference type="EMBL" id="CAK9890625.1"/>
    </source>
</evidence>
<dbReference type="RefSeq" id="WP_191626735.1">
    <property type="nucleotide sequence ID" value="NZ_OZ024668.1"/>
</dbReference>
<feature type="chain" id="PRO_5044097079" evidence="1">
    <location>
        <begin position="23"/>
        <end position="217"/>
    </location>
</feature>
<evidence type="ECO:0000313" key="3">
    <source>
        <dbReference type="EMBL" id="VVM91891.1"/>
    </source>
</evidence>